<keyword evidence="2" id="KW-1185">Reference proteome</keyword>
<name>A0A498I2C5_MALDO</name>
<evidence type="ECO:0000313" key="1">
    <source>
        <dbReference type="EMBL" id="RXH77958.1"/>
    </source>
</evidence>
<reference evidence="1 2" key="1">
    <citation type="submission" date="2018-10" db="EMBL/GenBank/DDBJ databases">
        <title>A high-quality apple genome assembly.</title>
        <authorList>
            <person name="Hu J."/>
        </authorList>
    </citation>
    <scope>NUCLEOTIDE SEQUENCE [LARGE SCALE GENOMIC DNA]</scope>
    <source>
        <strain evidence="2">cv. HFTH1</strain>
        <tissue evidence="1">Young leaf</tissue>
    </source>
</reference>
<dbReference type="AlphaFoldDB" id="A0A498I2C5"/>
<evidence type="ECO:0000313" key="2">
    <source>
        <dbReference type="Proteomes" id="UP000290289"/>
    </source>
</evidence>
<organism evidence="1 2">
    <name type="scientific">Malus domestica</name>
    <name type="common">Apple</name>
    <name type="synonym">Pyrus malus</name>
    <dbReference type="NCBI Taxonomy" id="3750"/>
    <lineage>
        <taxon>Eukaryota</taxon>
        <taxon>Viridiplantae</taxon>
        <taxon>Streptophyta</taxon>
        <taxon>Embryophyta</taxon>
        <taxon>Tracheophyta</taxon>
        <taxon>Spermatophyta</taxon>
        <taxon>Magnoliopsida</taxon>
        <taxon>eudicotyledons</taxon>
        <taxon>Gunneridae</taxon>
        <taxon>Pentapetalae</taxon>
        <taxon>rosids</taxon>
        <taxon>fabids</taxon>
        <taxon>Rosales</taxon>
        <taxon>Rosaceae</taxon>
        <taxon>Amygdaloideae</taxon>
        <taxon>Maleae</taxon>
        <taxon>Malus</taxon>
    </lineage>
</organism>
<proteinExistence type="predicted"/>
<protein>
    <submittedName>
        <fullName evidence="1">Uncharacterized protein</fullName>
    </submittedName>
</protein>
<dbReference type="Proteomes" id="UP000290289">
    <property type="component" value="Chromosome 14"/>
</dbReference>
<accession>A0A498I2C5</accession>
<dbReference type="EMBL" id="RDQH01000340">
    <property type="protein sequence ID" value="RXH77958.1"/>
    <property type="molecule type" value="Genomic_DNA"/>
</dbReference>
<gene>
    <name evidence="1" type="ORF">DVH24_039929</name>
</gene>
<sequence>MRGRGLDKYKVHNGSSIAWKKLFLLDHMDVLSYGQFRKEGDNIRVIRTWQGFSEINHLNRGE</sequence>
<comment type="caution">
    <text evidence="1">The sequence shown here is derived from an EMBL/GenBank/DDBJ whole genome shotgun (WGS) entry which is preliminary data.</text>
</comment>